<dbReference type="GO" id="GO:1990072">
    <property type="term" value="C:TRAPPIII protein complex"/>
    <property type="evidence" value="ECO:0007669"/>
    <property type="project" value="TreeGrafter"/>
</dbReference>
<keyword evidence="3 7" id="KW-0813">Transport</keyword>
<dbReference type="GO" id="GO:1990071">
    <property type="term" value="C:TRAPPII protein complex"/>
    <property type="evidence" value="ECO:0007669"/>
    <property type="project" value="TreeGrafter"/>
</dbReference>
<comment type="subcellular location">
    <subcellularLocation>
        <location evidence="1">Endoplasmic reticulum</location>
    </subcellularLocation>
    <subcellularLocation>
        <location evidence="7">Golgi apparatus</location>
        <location evidence="7">cis-Golgi network</location>
    </subcellularLocation>
</comment>
<dbReference type="FunFam" id="3.30.1380.20:FF:000002">
    <property type="entry name" value="Trafficking protein particle complex subunit"/>
    <property type="match status" value="1"/>
</dbReference>
<evidence type="ECO:0000256" key="4">
    <source>
        <dbReference type="ARBA" id="ARBA00022824"/>
    </source>
</evidence>
<dbReference type="Proteomes" id="UP001190700">
    <property type="component" value="Unassembled WGS sequence"/>
</dbReference>
<evidence type="ECO:0000313" key="8">
    <source>
        <dbReference type="EMBL" id="KAK3284089.1"/>
    </source>
</evidence>
<dbReference type="InterPro" id="IPR007194">
    <property type="entry name" value="TRAPP_component"/>
</dbReference>
<evidence type="ECO:0000256" key="5">
    <source>
        <dbReference type="ARBA" id="ARBA00022892"/>
    </source>
</evidence>
<dbReference type="EMBL" id="LGRX02002510">
    <property type="protein sequence ID" value="KAK3284089.1"/>
    <property type="molecule type" value="Genomic_DNA"/>
</dbReference>
<organism evidence="8 9">
    <name type="scientific">Cymbomonas tetramitiformis</name>
    <dbReference type="NCBI Taxonomy" id="36881"/>
    <lineage>
        <taxon>Eukaryota</taxon>
        <taxon>Viridiplantae</taxon>
        <taxon>Chlorophyta</taxon>
        <taxon>Pyramimonadophyceae</taxon>
        <taxon>Pyramimonadales</taxon>
        <taxon>Pyramimonadaceae</taxon>
        <taxon>Cymbomonas</taxon>
    </lineage>
</organism>
<evidence type="ECO:0000256" key="7">
    <source>
        <dbReference type="PIRNR" id="PIRNR017479"/>
    </source>
</evidence>
<evidence type="ECO:0000256" key="2">
    <source>
        <dbReference type="ARBA" id="ARBA00006218"/>
    </source>
</evidence>
<dbReference type="GO" id="GO:0006888">
    <property type="term" value="P:endoplasmic reticulum to Golgi vesicle-mediated transport"/>
    <property type="evidence" value="ECO:0007669"/>
    <property type="project" value="TreeGrafter"/>
</dbReference>
<protein>
    <recommendedName>
        <fullName evidence="7">Trafficking protein particle complex subunit</fullName>
    </recommendedName>
</protein>
<comment type="similarity">
    <text evidence="2 7">Belongs to the TRAPP small subunits family. BET3 subfamily.</text>
</comment>
<keyword evidence="5 7" id="KW-0931">ER-Golgi transport</keyword>
<dbReference type="PANTHER" id="PTHR20902:SF0">
    <property type="entry name" value="TRAFFICKING PROTEIN PARTICLE COMPLEX SUBUNIT 5"/>
    <property type="match status" value="1"/>
</dbReference>
<keyword evidence="6 7" id="KW-0333">Golgi apparatus</keyword>
<name>A0AAE0LGN4_9CHLO</name>
<dbReference type="Gene3D" id="3.30.1380.20">
    <property type="entry name" value="Trafficking protein particle complex subunit 3"/>
    <property type="match status" value="1"/>
</dbReference>
<dbReference type="CDD" id="cd14943">
    <property type="entry name" value="TRAPPC5_Trs31"/>
    <property type="match status" value="1"/>
</dbReference>
<dbReference type="GO" id="GO:1990070">
    <property type="term" value="C:TRAPPI protein complex"/>
    <property type="evidence" value="ECO:0007669"/>
    <property type="project" value="TreeGrafter"/>
</dbReference>
<dbReference type="AlphaFoldDB" id="A0AAE0LGN4"/>
<dbReference type="InterPro" id="IPR016696">
    <property type="entry name" value="TRAPP-I_su5"/>
</dbReference>
<dbReference type="InterPro" id="IPR024096">
    <property type="entry name" value="NO_sig/Golgi_transp_ligand-bd"/>
</dbReference>
<dbReference type="GO" id="GO:0005783">
    <property type="term" value="C:endoplasmic reticulum"/>
    <property type="evidence" value="ECO:0007669"/>
    <property type="project" value="UniProtKB-SubCell"/>
</dbReference>
<comment type="subunit">
    <text evidence="7">Part of the multisubunit TRAPP (transport protein particle) complex.</text>
</comment>
<comment type="caution">
    <text evidence="8">The sequence shown here is derived from an EMBL/GenBank/DDBJ whole genome shotgun (WGS) entry which is preliminary data.</text>
</comment>
<evidence type="ECO:0000256" key="3">
    <source>
        <dbReference type="ARBA" id="ARBA00022448"/>
    </source>
</evidence>
<reference evidence="8 9" key="1">
    <citation type="journal article" date="2015" name="Genome Biol. Evol.">
        <title>Comparative Genomics of a Bacterivorous Green Alga Reveals Evolutionary Causalities and Consequences of Phago-Mixotrophic Mode of Nutrition.</title>
        <authorList>
            <person name="Burns J.A."/>
            <person name="Paasch A."/>
            <person name="Narechania A."/>
            <person name="Kim E."/>
        </authorList>
    </citation>
    <scope>NUCLEOTIDE SEQUENCE [LARGE SCALE GENOMIC DNA]</scope>
    <source>
        <strain evidence="8 9">PLY_AMNH</strain>
    </source>
</reference>
<dbReference type="SUPFAM" id="SSF111126">
    <property type="entry name" value="Ligand-binding domain in the NO signalling and Golgi transport"/>
    <property type="match status" value="1"/>
</dbReference>
<dbReference type="PIRSF" id="PIRSF017479">
    <property type="entry name" value="TRAPP_I_complex_Trs31"/>
    <property type="match status" value="1"/>
</dbReference>
<evidence type="ECO:0000256" key="6">
    <source>
        <dbReference type="ARBA" id="ARBA00023034"/>
    </source>
</evidence>
<evidence type="ECO:0000256" key="1">
    <source>
        <dbReference type="ARBA" id="ARBA00004240"/>
    </source>
</evidence>
<proteinExistence type="inferred from homology"/>
<keyword evidence="9" id="KW-1185">Reference proteome</keyword>
<keyword evidence="4 7" id="KW-0256">Endoplasmic reticulum</keyword>
<sequence>MRKGAPSVLDRPIGKGKTEVSLSAFAFLFSELVQYSQQRVTKTDELEKRLEVVGVRVGERILELLCYREKASRRERKLLDMLGFVHTNVWKCLFGKAAESLEESVDDEDTYYISDKELLVNRFISVPKDWNLNCGSFVAGVVKGVLDSAGFSAQVTAHYVKSELEGQSRTTIVMKFSPEVMAREQRIAS</sequence>
<dbReference type="Pfam" id="PF04051">
    <property type="entry name" value="TRAPP"/>
    <property type="match status" value="1"/>
</dbReference>
<accession>A0AAE0LGN4</accession>
<evidence type="ECO:0000313" key="9">
    <source>
        <dbReference type="Proteomes" id="UP001190700"/>
    </source>
</evidence>
<gene>
    <name evidence="8" type="ORF">CYMTET_8246</name>
</gene>
<dbReference type="PANTHER" id="PTHR20902">
    <property type="entry name" value="41-2 PROTEIN ANTIGEN-RELATED"/>
    <property type="match status" value="1"/>
</dbReference>